<dbReference type="InterPro" id="IPR010721">
    <property type="entry name" value="UstE-like"/>
</dbReference>
<dbReference type="PANTHER" id="PTHR32251">
    <property type="entry name" value="3-OXO-5-ALPHA-STEROID 4-DEHYDROGENASE"/>
    <property type="match status" value="1"/>
</dbReference>
<dbReference type="AlphaFoldDB" id="A0A163IWQ0"/>
<organism evidence="1 2">
    <name type="scientific">Didymella rabiei</name>
    <name type="common">Chickpea ascochyta blight fungus</name>
    <name type="synonym">Mycosphaerella rabiei</name>
    <dbReference type="NCBI Taxonomy" id="5454"/>
    <lineage>
        <taxon>Eukaryota</taxon>
        <taxon>Fungi</taxon>
        <taxon>Dikarya</taxon>
        <taxon>Ascomycota</taxon>
        <taxon>Pezizomycotina</taxon>
        <taxon>Dothideomycetes</taxon>
        <taxon>Pleosporomycetidae</taxon>
        <taxon>Pleosporales</taxon>
        <taxon>Pleosporineae</taxon>
        <taxon>Didymellaceae</taxon>
        <taxon>Ascochyta</taxon>
    </lineage>
</organism>
<keyword evidence="2" id="KW-1185">Reference proteome</keyword>
<reference evidence="1 2" key="1">
    <citation type="journal article" date="2016" name="Sci. Rep.">
        <title>Draft genome sequencing and secretome analysis of fungal phytopathogen Ascochyta rabiei provides insight into the necrotrophic effector repertoire.</title>
        <authorList>
            <person name="Verma S."/>
            <person name="Gazara R.K."/>
            <person name="Nizam S."/>
            <person name="Parween S."/>
            <person name="Chattopadhyay D."/>
            <person name="Verma P.K."/>
        </authorList>
    </citation>
    <scope>NUCLEOTIDE SEQUENCE [LARGE SCALE GENOMIC DNA]</scope>
    <source>
        <strain evidence="1 2">ArDII</strain>
    </source>
</reference>
<proteinExistence type="predicted"/>
<dbReference type="Proteomes" id="UP000076837">
    <property type="component" value="Unassembled WGS sequence"/>
</dbReference>
<sequence length="387" mass="43576">MASGLFSRSPNDPTRPPDARIQFGEQQPHDIYLNGTPPAARHAYSHVDNTHSKTHVHSASLFDIGILKDTLVPSLTLHSGLAVIAYGISRYTQRVEIKDWLWPSGQVANAWWSAIGRRLAAGLTLTQALNRLSWHERVMLTGVTLWGGRLFYRIARRSIQRGEDDPRYAEVKKEEGFWNSALFKVFIPEAFFQMLISLPFTAPFRHEGAVMMGYHPYIQMAAVGLFSSGLALETLADYQLDQYKAEGGRGILREGVWSLVRNPKYIVPSPSQALILTNISYLGDALVHISFIVMLYGSDMLAPIELLGPIANYCFLRFFGGDAEKEKHQERRYSASQPDKLAELQKFRADKNAFWPSMEELSNKWLWTVLGIGGLGIAVEQTLRTLH</sequence>
<evidence type="ECO:0000313" key="1">
    <source>
        <dbReference type="EMBL" id="KZM25992.1"/>
    </source>
</evidence>
<dbReference type="GO" id="GO:0016020">
    <property type="term" value="C:membrane"/>
    <property type="evidence" value="ECO:0007669"/>
    <property type="project" value="TreeGrafter"/>
</dbReference>
<dbReference type="OrthoDB" id="67965at2759"/>
<gene>
    <name evidence="1" type="ORF">ST47_g2931</name>
</gene>
<evidence type="ECO:0000313" key="2">
    <source>
        <dbReference type="Proteomes" id="UP000076837"/>
    </source>
</evidence>
<accession>A0A163IWQ0</accession>
<name>A0A163IWQ0_DIDRA</name>
<comment type="caution">
    <text evidence="1">The sequence shown here is derived from an EMBL/GenBank/DDBJ whole genome shotgun (WGS) entry which is preliminary data.</text>
</comment>
<dbReference type="EMBL" id="JYNV01000119">
    <property type="protein sequence ID" value="KZM25992.1"/>
    <property type="molecule type" value="Genomic_DNA"/>
</dbReference>
<dbReference type="PANTHER" id="PTHR32251:SF15">
    <property type="entry name" value="3-OXO-5-ALPHA-STEROID 4-DEHYDROGENASE (DUF1295)"/>
    <property type="match status" value="1"/>
</dbReference>
<protein>
    <submittedName>
        <fullName evidence="1">Uncharacterized protein</fullName>
    </submittedName>
</protein>
<dbReference type="Pfam" id="PF06966">
    <property type="entry name" value="DUF1295"/>
    <property type="match status" value="1"/>
</dbReference>